<keyword evidence="20" id="KW-1185">Reference proteome</keyword>
<dbReference type="InterPro" id="IPR011249">
    <property type="entry name" value="Metalloenz_LuxS/M16"/>
</dbReference>
<dbReference type="InterPro" id="IPR007863">
    <property type="entry name" value="Peptidase_M16_C"/>
</dbReference>
<dbReference type="SUPFAM" id="SSF46609">
    <property type="entry name" value="Fe,Mn superoxide dismutase (SOD), N-terminal domain"/>
    <property type="match status" value="1"/>
</dbReference>
<gene>
    <name evidence="18" type="primary">RF_0338</name>
    <name evidence="18" type="ORF">TNCT_313231</name>
    <name evidence="19" type="ORF">TNCT_625221</name>
</gene>
<dbReference type="InterPro" id="IPR019832">
    <property type="entry name" value="Mn/Fe_SOD_C"/>
</dbReference>
<evidence type="ECO:0000256" key="7">
    <source>
        <dbReference type="ARBA" id="ARBA00023002"/>
    </source>
</evidence>
<dbReference type="OrthoDB" id="10251424at2759"/>
<dbReference type="GO" id="GO:0046872">
    <property type="term" value="F:metal ion binding"/>
    <property type="evidence" value="ECO:0007669"/>
    <property type="project" value="UniProtKB-KW"/>
</dbReference>
<evidence type="ECO:0000313" key="19">
    <source>
        <dbReference type="EMBL" id="GFR23414.1"/>
    </source>
</evidence>
<dbReference type="PANTHER" id="PTHR11851">
    <property type="entry name" value="METALLOPROTEASE"/>
    <property type="match status" value="1"/>
</dbReference>
<feature type="domain" description="Manganese/iron superoxide dismutase C-terminal" evidence="16">
    <location>
        <begin position="99"/>
        <end position="144"/>
    </location>
</feature>
<dbReference type="FunFam" id="3.30.830.10:FF:000008">
    <property type="entry name" value="Mitochondrial-processing peptidase subunit beta"/>
    <property type="match status" value="1"/>
</dbReference>
<dbReference type="Gene3D" id="3.30.830.10">
    <property type="entry name" value="Metalloenzyme, LuxS/M16 peptidase-like"/>
    <property type="match status" value="2"/>
</dbReference>
<proteinExistence type="inferred from homology"/>
<comment type="function">
    <text evidence="2">Destroys superoxide anion radicals which are normally produced within the cells and which are toxic to biological systems.</text>
</comment>
<keyword evidence="7" id="KW-0560">Oxidoreductase</keyword>
<evidence type="ECO:0000256" key="13">
    <source>
        <dbReference type="RuleBase" id="RU004447"/>
    </source>
</evidence>
<keyword evidence="18" id="KW-0378">Hydrolase</keyword>
<feature type="domain" description="Manganese/iron superoxide dismutase N-terminal" evidence="14">
    <location>
        <begin position="2"/>
        <end position="87"/>
    </location>
</feature>
<evidence type="ECO:0000256" key="4">
    <source>
        <dbReference type="ARBA" id="ARBA00008714"/>
    </source>
</evidence>
<evidence type="ECO:0000259" key="16">
    <source>
        <dbReference type="Pfam" id="PF02777"/>
    </source>
</evidence>
<dbReference type="InterPro" id="IPR019831">
    <property type="entry name" value="Mn/Fe_SOD_N"/>
</dbReference>
<evidence type="ECO:0000256" key="6">
    <source>
        <dbReference type="ARBA" id="ARBA00022723"/>
    </source>
</evidence>
<dbReference type="Pfam" id="PF00081">
    <property type="entry name" value="Sod_Fe_N"/>
    <property type="match status" value="1"/>
</dbReference>
<keyword evidence="18" id="KW-0645">Protease</keyword>
<dbReference type="PANTHER" id="PTHR11851:SF49">
    <property type="entry name" value="MITOCHONDRIAL-PROCESSING PEPTIDASE SUBUNIT ALPHA"/>
    <property type="match status" value="1"/>
</dbReference>
<comment type="function">
    <text evidence="1">Substrate recognition and binding subunit of the essential mitochondrial processing protease (MPP), which cleaves the mitochondrial sequence off newly imported precursors proteins.</text>
</comment>
<accession>A0A8X6G952</accession>
<dbReference type="SUPFAM" id="SSF63411">
    <property type="entry name" value="LuxS/MPP-like metallohydrolase"/>
    <property type="match status" value="2"/>
</dbReference>
<dbReference type="GO" id="GO:0006508">
    <property type="term" value="P:proteolysis"/>
    <property type="evidence" value="ECO:0007669"/>
    <property type="project" value="UniProtKB-KW"/>
</dbReference>
<dbReference type="Proteomes" id="UP000887116">
    <property type="component" value="Unassembled WGS sequence"/>
</dbReference>
<comment type="caution">
    <text evidence="18">The sequence shown here is derived from an EMBL/GenBank/DDBJ whole genome shotgun (WGS) entry which is preliminary data.</text>
</comment>
<evidence type="ECO:0000256" key="5">
    <source>
        <dbReference type="ARBA" id="ARBA00012682"/>
    </source>
</evidence>
<name>A0A8X6G952_TRICU</name>
<dbReference type="InterPro" id="IPR036324">
    <property type="entry name" value="Mn/Fe_SOD_N_sf"/>
</dbReference>
<evidence type="ECO:0000313" key="20">
    <source>
        <dbReference type="Proteomes" id="UP000887116"/>
    </source>
</evidence>
<organism evidence="18 20">
    <name type="scientific">Trichonephila clavata</name>
    <name type="common">Joro spider</name>
    <name type="synonym">Nephila clavata</name>
    <dbReference type="NCBI Taxonomy" id="2740835"/>
    <lineage>
        <taxon>Eukaryota</taxon>
        <taxon>Metazoa</taxon>
        <taxon>Ecdysozoa</taxon>
        <taxon>Arthropoda</taxon>
        <taxon>Chelicerata</taxon>
        <taxon>Arachnida</taxon>
        <taxon>Araneae</taxon>
        <taxon>Araneomorphae</taxon>
        <taxon>Entelegynae</taxon>
        <taxon>Araneoidea</taxon>
        <taxon>Nephilidae</taxon>
        <taxon>Trichonephila</taxon>
    </lineage>
</organism>
<comment type="similarity">
    <text evidence="3 13">Belongs to the peptidase M16 family.</text>
</comment>
<dbReference type="EMBL" id="BMAO01024974">
    <property type="protein sequence ID" value="GFQ99206.1"/>
    <property type="molecule type" value="Genomic_DNA"/>
</dbReference>
<protein>
    <recommendedName>
        <fullName evidence="5">superoxide dismutase</fullName>
        <ecNumber evidence="5">1.15.1.1</ecNumber>
    </recommendedName>
    <alternativeName>
        <fullName evidence="10">Alpha-MPP</fullName>
    </alternativeName>
    <alternativeName>
        <fullName evidence="11">Inactive zinc metalloprotease alpha</fullName>
    </alternativeName>
</protein>
<evidence type="ECO:0000259" key="17">
    <source>
        <dbReference type="Pfam" id="PF05193"/>
    </source>
</evidence>
<dbReference type="InterPro" id="IPR011765">
    <property type="entry name" value="Pept_M16_N"/>
</dbReference>
<dbReference type="GO" id="GO:0004784">
    <property type="term" value="F:superoxide dismutase activity"/>
    <property type="evidence" value="ECO:0007669"/>
    <property type="project" value="UniProtKB-EC"/>
</dbReference>
<dbReference type="Pfam" id="PF05193">
    <property type="entry name" value="Peptidase_M16_C"/>
    <property type="match status" value="1"/>
</dbReference>
<dbReference type="Gene3D" id="1.10.287.990">
    <property type="entry name" value="Fe,Mn superoxide dismutase (SOD) domain"/>
    <property type="match status" value="1"/>
</dbReference>
<evidence type="ECO:0000256" key="1">
    <source>
        <dbReference type="ARBA" id="ARBA00002123"/>
    </source>
</evidence>
<keyword evidence="6" id="KW-0479">Metal-binding</keyword>
<reference evidence="18" key="1">
    <citation type="submission" date="2020-07" db="EMBL/GenBank/DDBJ databases">
        <title>Multicomponent nature underlies the extraordinary mechanical properties of spider dragline silk.</title>
        <authorList>
            <person name="Kono N."/>
            <person name="Nakamura H."/>
            <person name="Mori M."/>
            <person name="Yoshida Y."/>
            <person name="Ohtoshi R."/>
            <person name="Malay A.D."/>
            <person name="Moran D.A.P."/>
            <person name="Tomita M."/>
            <person name="Numata K."/>
            <person name="Arakawa K."/>
        </authorList>
    </citation>
    <scope>NUCLEOTIDE SEQUENCE</scope>
</reference>
<dbReference type="Gene3D" id="3.55.40.20">
    <property type="entry name" value="Iron/manganese superoxide dismutase, C-terminal domain"/>
    <property type="match status" value="1"/>
</dbReference>
<comment type="catalytic activity">
    <reaction evidence="12">
        <text>2 superoxide + 2 H(+) = H2O2 + O2</text>
        <dbReference type="Rhea" id="RHEA:20696"/>
        <dbReference type="ChEBI" id="CHEBI:15378"/>
        <dbReference type="ChEBI" id="CHEBI:15379"/>
        <dbReference type="ChEBI" id="CHEBI:16240"/>
        <dbReference type="ChEBI" id="CHEBI:18421"/>
        <dbReference type="EC" id="1.15.1.1"/>
    </reaction>
</comment>
<evidence type="ECO:0000256" key="8">
    <source>
        <dbReference type="ARBA" id="ARBA00023004"/>
    </source>
</evidence>
<dbReference type="InterPro" id="IPR036314">
    <property type="entry name" value="SOD_C_sf"/>
</dbReference>
<evidence type="ECO:0000256" key="2">
    <source>
        <dbReference type="ARBA" id="ARBA00002170"/>
    </source>
</evidence>
<dbReference type="Pfam" id="PF00675">
    <property type="entry name" value="Peptidase_M16"/>
    <property type="match status" value="1"/>
</dbReference>
<dbReference type="PRINTS" id="PR01703">
    <property type="entry name" value="MNSODISMTASE"/>
</dbReference>
<evidence type="ECO:0000259" key="14">
    <source>
        <dbReference type="Pfam" id="PF00081"/>
    </source>
</evidence>
<evidence type="ECO:0000256" key="12">
    <source>
        <dbReference type="ARBA" id="ARBA00049204"/>
    </source>
</evidence>
<comment type="similarity">
    <text evidence="4">Belongs to the iron/manganese superoxide dismutase family.</text>
</comment>
<dbReference type="GO" id="GO:0004222">
    <property type="term" value="F:metalloendopeptidase activity"/>
    <property type="evidence" value="ECO:0007669"/>
    <property type="project" value="InterPro"/>
</dbReference>
<evidence type="ECO:0000256" key="3">
    <source>
        <dbReference type="ARBA" id="ARBA00007261"/>
    </source>
</evidence>
<dbReference type="SUPFAM" id="SSF54719">
    <property type="entry name" value="Fe,Mn superoxide dismutase (SOD), C-terminal domain"/>
    <property type="match status" value="1"/>
</dbReference>
<dbReference type="EC" id="1.15.1.1" evidence="5"/>
<dbReference type="Pfam" id="PF02777">
    <property type="entry name" value="Sod_Fe_C"/>
    <property type="match status" value="1"/>
</dbReference>
<dbReference type="PROSITE" id="PS00143">
    <property type="entry name" value="INSULINASE"/>
    <property type="match status" value="1"/>
</dbReference>
<evidence type="ECO:0000256" key="10">
    <source>
        <dbReference type="ARBA" id="ARBA00030006"/>
    </source>
</evidence>
<dbReference type="AlphaFoldDB" id="A0A8X6G952"/>
<evidence type="ECO:0000259" key="15">
    <source>
        <dbReference type="Pfam" id="PF00675"/>
    </source>
</evidence>
<dbReference type="InterPro" id="IPR001189">
    <property type="entry name" value="Mn/Fe_SOD"/>
</dbReference>
<keyword evidence="9" id="KW-0464">Manganese</keyword>
<dbReference type="FunFam" id="1.10.287.990:FF:000002">
    <property type="entry name" value="Superoxide dismutase"/>
    <property type="match status" value="1"/>
</dbReference>
<evidence type="ECO:0000256" key="11">
    <source>
        <dbReference type="ARBA" id="ARBA00032315"/>
    </source>
</evidence>
<dbReference type="InterPro" id="IPR001431">
    <property type="entry name" value="Pept_M16_Zn_BS"/>
</dbReference>
<sequence length="570" mass="64656">MSFTLSELPYDKTALEPYISAKTLDFHYDKHHKGYLNKLNELVENTHYQHMAIEEIITRVYDNSGNLPIFNNAAQVWNHTFYWNSMKKNGGGKPKDGSLLAKKIQDDIGGFDKFYEEFSSHGVSQFGSGWVWLVFEKGRRELRRIYEMNIPQVTKLDNDLRIITEQVRDVDSVALSIRVGVGSRAESAKQNGISHFLEHMAFKGTKTRTAFEIAKAFDDIGGVFNASTGRESTTYYAKVLKKDIKTGIDILIDILMNSTFPEDELEREKGVVIQEIFQTNDSPSDIIFDKYFEAAYKDQPFGRSILGTQDTVKSFTRGDLDNYINEHYFGENMLFAVAGNVEHEEVVALTKDFLSKIHSKKLKKSQNASCTGGEYLEHRKLDQVHLLIGLPSVSRHDDKYHTFQVLDSILGSGMSSRLFQEVREKQGLAYSVYSFNSSYTNTGMFSIFAGTDSSNLDKLLKSITTELKKLSTDDLKEEEVNRVKERVKSQILMSRESVSSRAETLGHYYGNYNRYISKNELIEKISAVTTANVKKAAKELLSQHEKTTLAAIGEIKSLPSYDKVVSMLKA</sequence>
<evidence type="ECO:0000313" key="18">
    <source>
        <dbReference type="EMBL" id="GFQ99206.1"/>
    </source>
</evidence>
<feature type="domain" description="Peptidase M16 C-terminal" evidence="17">
    <location>
        <begin position="314"/>
        <end position="486"/>
    </location>
</feature>
<evidence type="ECO:0000256" key="9">
    <source>
        <dbReference type="ARBA" id="ARBA00023211"/>
    </source>
</evidence>
<keyword evidence="8" id="KW-0408">Iron</keyword>
<dbReference type="InterPro" id="IPR050361">
    <property type="entry name" value="MPP/UQCRC_Complex"/>
</dbReference>
<feature type="domain" description="Peptidase M16 N-terminal" evidence="15">
    <location>
        <begin position="162"/>
        <end position="308"/>
    </location>
</feature>
<dbReference type="EMBL" id="BMAO01018426">
    <property type="protein sequence ID" value="GFR23414.1"/>
    <property type="molecule type" value="Genomic_DNA"/>
</dbReference>